<dbReference type="Proteomes" id="UP000325030">
    <property type="component" value="Chromosome"/>
</dbReference>
<dbReference type="KEGG" id="step:IC006_1325"/>
<proteinExistence type="predicted"/>
<evidence type="ECO:0000313" key="1">
    <source>
        <dbReference type="EMBL" id="BBG24024.1"/>
    </source>
</evidence>
<protein>
    <submittedName>
        <fullName evidence="1">Uncharacterized protein</fullName>
    </submittedName>
</protein>
<organism evidence="1 3">
    <name type="scientific">Sulfuracidifex tepidarius</name>
    <dbReference type="NCBI Taxonomy" id="1294262"/>
    <lineage>
        <taxon>Archaea</taxon>
        <taxon>Thermoproteota</taxon>
        <taxon>Thermoprotei</taxon>
        <taxon>Sulfolobales</taxon>
        <taxon>Sulfolobaceae</taxon>
        <taxon>Sulfuracidifex</taxon>
    </lineage>
</organism>
<dbReference type="GeneID" id="41717643"/>
<dbReference type="STRING" id="1294262.GCA_001316085_01298"/>
<dbReference type="EMBL" id="AP018930">
    <property type="protein sequence ID" value="BBG26779.1"/>
    <property type="molecule type" value="Genomic_DNA"/>
</dbReference>
<gene>
    <name evidence="1" type="ORF">IC006_1325</name>
    <name evidence="2" type="ORF">IC007_1300</name>
</gene>
<accession>A0A510E2Q8</accession>
<dbReference type="AlphaFoldDB" id="A0A510DV26"/>
<dbReference type="RefSeq" id="WP_054845663.1">
    <property type="nucleotide sequence ID" value="NZ_AP018929.1"/>
</dbReference>
<evidence type="ECO:0000313" key="3">
    <source>
        <dbReference type="Proteomes" id="UP000322983"/>
    </source>
</evidence>
<reference evidence="1 3" key="2">
    <citation type="journal article" date="2020" name="Int. J. Syst. Evol. Microbiol.">
        <title>Sulfuracidifex tepidarius gen. nov., sp. nov. and transfer of Sulfolobus metallicus Huber and Stetter 1992 to the genus Sulfuracidifex as Sulfuracidifex metallicus comb. nov.</title>
        <authorList>
            <person name="Itoh T."/>
            <person name="Miura T."/>
            <person name="Sakai H.D."/>
            <person name="Kato S."/>
            <person name="Ohkuma M."/>
            <person name="Takashina T."/>
        </authorList>
    </citation>
    <scope>NUCLEOTIDE SEQUENCE [LARGE SCALE GENOMIC DNA]</scope>
    <source>
        <strain evidence="1 3">IC-006</strain>
        <strain evidence="2">IC-007</strain>
    </source>
</reference>
<dbReference type="Proteomes" id="UP000322983">
    <property type="component" value="Chromosome"/>
</dbReference>
<dbReference type="OrthoDB" id="35615at2157"/>
<keyword evidence="3" id="KW-1185">Reference proteome</keyword>
<name>A0A510DV26_9CREN</name>
<reference evidence="4" key="1">
    <citation type="submission" date="2018-09" db="EMBL/GenBank/DDBJ databases">
        <title>Complete Genome Sequencing of Sulfolobus sp. JCM 16834.</title>
        <authorList>
            <person name="Kato S."/>
            <person name="Itoh T."/>
            <person name="Ohkuma M."/>
        </authorList>
    </citation>
    <scope>NUCLEOTIDE SEQUENCE [LARGE SCALE GENOMIC DNA]</scope>
    <source>
        <strain evidence="4">IC-007</strain>
    </source>
</reference>
<evidence type="ECO:0000313" key="4">
    <source>
        <dbReference type="Proteomes" id="UP000325030"/>
    </source>
</evidence>
<dbReference type="EMBL" id="AP018929">
    <property type="protein sequence ID" value="BBG24024.1"/>
    <property type="molecule type" value="Genomic_DNA"/>
</dbReference>
<accession>A0A510DV26</accession>
<sequence length="79" mass="9061">MKVTETTGKYKVIKNGKELLIEEVKNERGEKIFVLSSLKEVKLNDDNTWTLKEDDAKEIKPKEADANLKPILNKVLAYL</sequence>
<evidence type="ECO:0000313" key="2">
    <source>
        <dbReference type="EMBL" id="BBG26779.1"/>
    </source>
</evidence>